<comment type="caution">
    <text evidence="1">The sequence shown here is derived from an EMBL/GenBank/DDBJ whole genome shotgun (WGS) entry which is preliminary data.</text>
</comment>
<accession>A0ABM8XQN2</accession>
<organism evidence="1 2">
    <name type="scientific">Cupriavidus pinatubonensis</name>
    <dbReference type="NCBI Taxonomy" id="248026"/>
    <lineage>
        <taxon>Bacteria</taxon>
        <taxon>Pseudomonadati</taxon>
        <taxon>Pseudomonadota</taxon>
        <taxon>Betaproteobacteria</taxon>
        <taxon>Burkholderiales</taxon>
        <taxon>Burkholderiaceae</taxon>
        <taxon>Cupriavidus</taxon>
    </lineage>
</organism>
<gene>
    <name evidence="1" type="ORF">LMG23994_04942</name>
</gene>
<sequence>MALDSLFPFVSVCTNVVMPKETGRQNGTWEESDSTVRLI</sequence>
<name>A0ABM8XQN2_9BURK</name>
<protein>
    <submittedName>
        <fullName evidence="1">Uncharacterized protein</fullName>
    </submittedName>
</protein>
<reference evidence="1 2" key="1">
    <citation type="submission" date="2021-08" db="EMBL/GenBank/DDBJ databases">
        <authorList>
            <person name="Peeters C."/>
        </authorList>
    </citation>
    <scope>NUCLEOTIDE SEQUENCE [LARGE SCALE GENOMIC DNA]</scope>
    <source>
        <strain evidence="1 2">LMG 23994</strain>
    </source>
</reference>
<proteinExistence type="predicted"/>
<dbReference type="Proteomes" id="UP000701702">
    <property type="component" value="Unassembled WGS sequence"/>
</dbReference>
<evidence type="ECO:0000313" key="1">
    <source>
        <dbReference type="EMBL" id="CAG9182566.1"/>
    </source>
</evidence>
<keyword evidence="2" id="KW-1185">Reference proteome</keyword>
<evidence type="ECO:0000313" key="2">
    <source>
        <dbReference type="Proteomes" id="UP000701702"/>
    </source>
</evidence>
<dbReference type="EMBL" id="CAJZAF010000032">
    <property type="protein sequence ID" value="CAG9182566.1"/>
    <property type="molecule type" value="Genomic_DNA"/>
</dbReference>